<proteinExistence type="predicted"/>
<dbReference type="EMBL" id="GGEC01066639">
    <property type="protein sequence ID" value="MBX47123.1"/>
    <property type="molecule type" value="Transcribed_RNA"/>
</dbReference>
<sequence>MLVEFCLSNIICAYMCLGGFNSIFRFVVFDCLFSVEG</sequence>
<protein>
    <submittedName>
        <fullName evidence="1">Uncharacterized protein</fullName>
    </submittedName>
</protein>
<reference evidence="1" key="1">
    <citation type="submission" date="2018-02" db="EMBL/GenBank/DDBJ databases">
        <title>Rhizophora mucronata_Transcriptome.</title>
        <authorList>
            <person name="Meera S.P."/>
            <person name="Sreeshan A."/>
            <person name="Augustine A."/>
        </authorList>
    </citation>
    <scope>NUCLEOTIDE SEQUENCE</scope>
    <source>
        <tissue evidence="1">Leaf</tissue>
    </source>
</reference>
<dbReference type="AlphaFoldDB" id="A0A2P2NXC6"/>
<accession>A0A2P2NXC6</accession>
<organism evidence="1">
    <name type="scientific">Rhizophora mucronata</name>
    <name type="common">Asiatic mangrove</name>
    <dbReference type="NCBI Taxonomy" id="61149"/>
    <lineage>
        <taxon>Eukaryota</taxon>
        <taxon>Viridiplantae</taxon>
        <taxon>Streptophyta</taxon>
        <taxon>Embryophyta</taxon>
        <taxon>Tracheophyta</taxon>
        <taxon>Spermatophyta</taxon>
        <taxon>Magnoliopsida</taxon>
        <taxon>eudicotyledons</taxon>
        <taxon>Gunneridae</taxon>
        <taxon>Pentapetalae</taxon>
        <taxon>rosids</taxon>
        <taxon>fabids</taxon>
        <taxon>Malpighiales</taxon>
        <taxon>Rhizophoraceae</taxon>
        <taxon>Rhizophora</taxon>
    </lineage>
</organism>
<name>A0A2P2NXC6_RHIMU</name>
<evidence type="ECO:0000313" key="1">
    <source>
        <dbReference type="EMBL" id="MBX47123.1"/>
    </source>
</evidence>